<protein>
    <submittedName>
        <fullName evidence="2">Uncharacterized protein</fullName>
    </submittedName>
</protein>
<reference evidence="2" key="1">
    <citation type="submission" date="2022-05" db="EMBL/GenBank/DDBJ databases">
        <title>The Musa troglodytarum L. genome provides insights into the mechanism of non-climacteric behaviour and enrichment of carotenoids.</title>
        <authorList>
            <person name="Wang J."/>
        </authorList>
    </citation>
    <scope>NUCLEOTIDE SEQUENCE</scope>
    <source>
        <tissue evidence="2">Leaf</tissue>
    </source>
</reference>
<organism evidence="2 3">
    <name type="scientific">Musa troglodytarum</name>
    <name type="common">fe'i banana</name>
    <dbReference type="NCBI Taxonomy" id="320322"/>
    <lineage>
        <taxon>Eukaryota</taxon>
        <taxon>Viridiplantae</taxon>
        <taxon>Streptophyta</taxon>
        <taxon>Embryophyta</taxon>
        <taxon>Tracheophyta</taxon>
        <taxon>Spermatophyta</taxon>
        <taxon>Magnoliopsida</taxon>
        <taxon>Liliopsida</taxon>
        <taxon>Zingiberales</taxon>
        <taxon>Musaceae</taxon>
        <taxon>Musa</taxon>
    </lineage>
</organism>
<sequence>MDSMLGHDNNLLGRLASVSISPSCIAHQEEVTLKAGKEGEKNGLMVYWRKLRERNNTRNKNNKWKSKQQQAHRSPRYLPMYKQASNCQATPLIISKLTWKISTHDAALQVRRSGSIREESFMMD</sequence>
<evidence type="ECO:0000256" key="1">
    <source>
        <dbReference type="SAM" id="MobiDB-lite"/>
    </source>
</evidence>
<keyword evidence="3" id="KW-1185">Reference proteome</keyword>
<evidence type="ECO:0000313" key="2">
    <source>
        <dbReference type="EMBL" id="URD99651.1"/>
    </source>
</evidence>
<gene>
    <name evidence="2" type="ORF">MUK42_36583</name>
</gene>
<evidence type="ECO:0000313" key="3">
    <source>
        <dbReference type="Proteomes" id="UP001055439"/>
    </source>
</evidence>
<feature type="region of interest" description="Disordered" evidence="1">
    <location>
        <begin position="56"/>
        <end position="76"/>
    </location>
</feature>
<dbReference type="AlphaFoldDB" id="A0A9E7FSP2"/>
<proteinExistence type="predicted"/>
<dbReference type="Proteomes" id="UP001055439">
    <property type="component" value="Chromosome 4"/>
</dbReference>
<name>A0A9E7FSP2_9LILI</name>
<dbReference type="EMBL" id="CP097506">
    <property type="protein sequence ID" value="URD99651.1"/>
    <property type="molecule type" value="Genomic_DNA"/>
</dbReference>
<accession>A0A9E7FSP2</accession>